<reference evidence="1" key="1">
    <citation type="submission" date="2021-04" db="EMBL/GenBank/DDBJ databases">
        <authorList>
            <person name="Tunstrom K."/>
        </authorList>
    </citation>
    <scope>NUCLEOTIDE SEQUENCE</scope>
</reference>
<dbReference type="PANTHER" id="PTHR35450:SF2">
    <property type="entry name" value="REVERSE TRANSCRIPTASE DOMAIN-CONTAINING PROTEIN"/>
    <property type="match status" value="1"/>
</dbReference>
<evidence type="ECO:0000313" key="2">
    <source>
        <dbReference type="Proteomes" id="UP000691718"/>
    </source>
</evidence>
<evidence type="ECO:0000313" key="1">
    <source>
        <dbReference type="EMBL" id="CAG5031528.1"/>
    </source>
</evidence>
<sequence length="274" mass="31841">MKKLIDTTTEFSKNINMQFGLDKCKTLHIIKGKIKPGDYTINTTDTITAMEPTDLYKYLGYRQLKGLDHTAIKHTLNTEYKRRVNAVCKTHLAGKHLIKALNTYAIPILTYSFGVIKWSKTDIQQIERTTRTTLTKHNNLHPKSAIERLTIKRQNGGRGLIDIQHLWQKQISSLKTFFHNKSRTSDIHKAVTLNDFNYTPLNLNEHTDTQHNNTNNPQKQKLEDWKKKVLHGRHPHDLEQPHVDTVASNKWLKIGNLFPETKRFIIAIKIKIKH</sequence>
<dbReference type="OrthoDB" id="2194416at2759"/>
<organism evidence="1 2">
    <name type="scientific">Parnassius apollo</name>
    <name type="common">Apollo butterfly</name>
    <name type="synonym">Papilio apollo</name>
    <dbReference type="NCBI Taxonomy" id="110799"/>
    <lineage>
        <taxon>Eukaryota</taxon>
        <taxon>Metazoa</taxon>
        <taxon>Ecdysozoa</taxon>
        <taxon>Arthropoda</taxon>
        <taxon>Hexapoda</taxon>
        <taxon>Insecta</taxon>
        <taxon>Pterygota</taxon>
        <taxon>Neoptera</taxon>
        <taxon>Endopterygota</taxon>
        <taxon>Lepidoptera</taxon>
        <taxon>Glossata</taxon>
        <taxon>Ditrysia</taxon>
        <taxon>Papilionoidea</taxon>
        <taxon>Papilionidae</taxon>
        <taxon>Parnassiinae</taxon>
        <taxon>Parnassini</taxon>
        <taxon>Parnassius</taxon>
        <taxon>Parnassius</taxon>
    </lineage>
</organism>
<proteinExistence type="predicted"/>
<protein>
    <submittedName>
        <fullName evidence="1">(apollo) hypothetical protein</fullName>
    </submittedName>
</protein>
<name>A0A8S3XTM7_PARAO</name>
<comment type="caution">
    <text evidence="1">The sequence shown here is derived from an EMBL/GenBank/DDBJ whole genome shotgun (WGS) entry which is preliminary data.</text>
</comment>
<dbReference type="Proteomes" id="UP000691718">
    <property type="component" value="Unassembled WGS sequence"/>
</dbReference>
<dbReference type="EMBL" id="CAJQZP010001218">
    <property type="protein sequence ID" value="CAG5031528.1"/>
    <property type="molecule type" value="Genomic_DNA"/>
</dbReference>
<dbReference type="AlphaFoldDB" id="A0A8S3XTM7"/>
<dbReference type="PANTHER" id="PTHR35450">
    <property type="entry name" value="REVERSE TRANSCRIPTASE DOMAIN-CONTAINING PROTEIN"/>
    <property type="match status" value="1"/>
</dbReference>
<accession>A0A8S3XTM7</accession>
<keyword evidence="2" id="KW-1185">Reference proteome</keyword>
<gene>
    <name evidence="1" type="ORF">PAPOLLO_LOCUS19729</name>
</gene>